<accession>A0AAV0N6T5</accession>
<proteinExistence type="predicted"/>
<dbReference type="Proteomes" id="UP001154282">
    <property type="component" value="Unassembled WGS sequence"/>
</dbReference>
<dbReference type="EMBL" id="CAMGYJ010000008">
    <property type="protein sequence ID" value="CAI0454248.1"/>
    <property type="molecule type" value="Genomic_DNA"/>
</dbReference>
<gene>
    <name evidence="1" type="ORF">LITE_LOCUS31906</name>
</gene>
<evidence type="ECO:0000313" key="1">
    <source>
        <dbReference type="EMBL" id="CAI0454248.1"/>
    </source>
</evidence>
<name>A0AAV0N6T5_9ROSI</name>
<sequence>MSVFSVAAFSDVLSHFRLSIRLPWFDGSILHSSISLPLPTASLRWPLHQRWIWTLNKPPIPKLRFQTRYHTTRRTIINSLSIYVDSMDRMRHS</sequence>
<reference evidence="1" key="1">
    <citation type="submission" date="2022-08" db="EMBL/GenBank/DDBJ databases">
        <authorList>
            <person name="Gutierrez-Valencia J."/>
        </authorList>
    </citation>
    <scope>NUCLEOTIDE SEQUENCE</scope>
</reference>
<dbReference type="AlphaFoldDB" id="A0AAV0N6T5"/>
<keyword evidence="2" id="KW-1185">Reference proteome</keyword>
<organism evidence="1 2">
    <name type="scientific">Linum tenue</name>
    <dbReference type="NCBI Taxonomy" id="586396"/>
    <lineage>
        <taxon>Eukaryota</taxon>
        <taxon>Viridiplantae</taxon>
        <taxon>Streptophyta</taxon>
        <taxon>Embryophyta</taxon>
        <taxon>Tracheophyta</taxon>
        <taxon>Spermatophyta</taxon>
        <taxon>Magnoliopsida</taxon>
        <taxon>eudicotyledons</taxon>
        <taxon>Gunneridae</taxon>
        <taxon>Pentapetalae</taxon>
        <taxon>rosids</taxon>
        <taxon>fabids</taxon>
        <taxon>Malpighiales</taxon>
        <taxon>Linaceae</taxon>
        <taxon>Linum</taxon>
    </lineage>
</organism>
<evidence type="ECO:0000313" key="2">
    <source>
        <dbReference type="Proteomes" id="UP001154282"/>
    </source>
</evidence>
<protein>
    <submittedName>
        <fullName evidence="1">Uncharacterized protein</fullName>
    </submittedName>
</protein>
<comment type="caution">
    <text evidence="1">The sequence shown here is derived from an EMBL/GenBank/DDBJ whole genome shotgun (WGS) entry which is preliminary data.</text>
</comment>